<dbReference type="Pfam" id="PF04390">
    <property type="entry name" value="LptE"/>
    <property type="match status" value="1"/>
</dbReference>
<evidence type="ECO:0000313" key="2">
    <source>
        <dbReference type="Proteomes" id="UP000239772"/>
    </source>
</evidence>
<comment type="caution">
    <text evidence="1">The sequence shown here is derived from an EMBL/GenBank/DDBJ whole genome shotgun (WGS) entry which is preliminary data.</text>
</comment>
<dbReference type="Proteomes" id="UP000239772">
    <property type="component" value="Unassembled WGS sequence"/>
</dbReference>
<dbReference type="GO" id="GO:0043165">
    <property type="term" value="P:Gram-negative-bacterium-type cell outer membrane assembly"/>
    <property type="evidence" value="ECO:0007669"/>
    <property type="project" value="InterPro"/>
</dbReference>
<keyword evidence="2" id="KW-1185">Reference proteome</keyword>
<gene>
    <name evidence="1" type="ORF">SLNSH_11900</name>
</gene>
<reference evidence="2" key="1">
    <citation type="submission" date="2018-03" db="EMBL/GenBank/DDBJ databases">
        <authorList>
            <person name="Sun L."/>
            <person name="Liu H."/>
            <person name="Chen W."/>
            <person name="Huang K."/>
            <person name="Liu W."/>
            <person name="Gao X."/>
        </authorList>
    </citation>
    <scope>NUCLEOTIDE SEQUENCE [LARGE SCALE GENOMIC DNA]</scope>
    <source>
        <strain evidence="2">SH9</strain>
    </source>
</reference>
<dbReference type="GO" id="GO:0019867">
    <property type="term" value="C:outer membrane"/>
    <property type="evidence" value="ECO:0007669"/>
    <property type="project" value="InterPro"/>
</dbReference>
<name>A0A2T1HT10_9HYPH</name>
<evidence type="ECO:0000313" key="1">
    <source>
        <dbReference type="EMBL" id="PSC04786.1"/>
    </source>
</evidence>
<dbReference type="OrthoDB" id="7678210at2"/>
<dbReference type="Gene3D" id="3.30.160.150">
    <property type="entry name" value="Lipoprotein like domain"/>
    <property type="match status" value="1"/>
</dbReference>
<dbReference type="InterPro" id="IPR007485">
    <property type="entry name" value="LPS_assembly_LptE"/>
</dbReference>
<dbReference type="EMBL" id="PVZS01000011">
    <property type="protein sequence ID" value="PSC04786.1"/>
    <property type="molecule type" value="Genomic_DNA"/>
</dbReference>
<organism evidence="1 2">
    <name type="scientific">Alsobacter soli</name>
    <dbReference type="NCBI Taxonomy" id="2109933"/>
    <lineage>
        <taxon>Bacteria</taxon>
        <taxon>Pseudomonadati</taxon>
        <taxon>Pseudomonadota</taxon>
        <taxon>Alphaproteobacteria</taxon>
        <taxon>Hyphomicrobiales</taxon>
        <taxon>Alsobacteraceae</taxon>
        <taxon>Alsobacter</taxon>
    </lineage>
</organism>
<evidence type="ECO:0008006" key="3">
    <source>
        <dbReference type="Google" id="ProtNLM"/>
    </source>
</evidence>
<dbReference type="RefSeq" id="WP_106337212.1">
    <property type="nucleotide sequence ID" value="NZ_PVZS01000011.1"/>
</dbReference>
<protein>
    <recommendedName>
        <fullName evidence="3">LPS-assembly lipoprotein</fullName>
    </recommendedName>
</protein>
<proteinExistence type="predicted"/>
<accession>A0A2T1HT10</accession>
<sequence>MSSSESFSRAARAAMLLGALALPLGGCLRPMYGEAKLGGGSVEAGLKGIVIDEVQDRLGHYLVEELRFELNGSGQQAPPRYRLSMTATENVQATIVNTTTGRATAATILATVNFTLTEIASKREVFKGTAFASASYDRSPDRFAALRAARDAEIRIAKTLAEQLRTRIGAKLATGT</sequence>
<dbReference type="AlphaFoldDB" id="A0A2T1HT10"/>